<name>A0A9W5MY98_NEISU</name>
<comment type="caution">
    <text evidence="11">The sequence shown here is derived from an EMBL/GenBank/DDBJ whole genome shotgun (WGS) entry which is preliminary data.</text>
</comment>
<evidence type="ECO:0000313" key="11">
    <source>
        <dbReference type="EMBL" id="EFC50974.1"/>
    </source>
</evidence>
<keyword evidence="5 9" id="KW-0653">Protein transport</keyword>
<dbReference type="Gene3D" id="1.20.5.1030">
    <property type="entry name" value="Preprotein translocase secy subunit"/>
    <property type="match status" value="1"/>
</dbReference>
<organism evidence="11 12">
    <name type="scientific">Neisseria subflava NJ9703</name>
    <dbReference type="NCBI Taxonomy" id="546268"/>
    <lineage>
        <taxon>Bacteria</taxon>
        <taxon>Pseudomonadati</taxon>
        <taxon>Pseudomonadota</taxon>
        <taxon>Betaproteobacteria</taxon>
        <taxon>Neisseriales</taxon>
        <taxon>Neisseriaceae</taxon>
        <taxon>Neisseria</taxon>
    </lineage>
</organism>
<dbReference type="GO" id="GO:0006605">
    <property type="term" value="P:protein targeting"/>
    <property type="evidence" value="ECO:0007669"/>
    <property type="project" value="UniProtKB-UniRule"/>
</dbReference>
<comment type="similarity">
    <text evidence="9">Belongs to the SecE/SEC61-gamma family.</text>
</comment>
<keyword evidence="3 9" id="KW-1003">Cell membrane</keyword>
<dbReference type="GO" id="GO:0008320">
    <property type="term" value="F:protein transmembrane transporter activity"/>
    <property type="evidence" value="ECO:0007669"/>
    <property type="project" value="UniProtKB-UniRule"/>
</dbReference>
<comment type="subcellular location">
    <subcellularLocation>
        <location evidence="9">Cell membrane</location>
        <topology evidence="9">Single-pass membrane protein</topology>
    </subcellularLocation>
    <subcellularLocation>
        <location evidence="1">Membrane</location>
    </subcellularLocation>
</comment>
<keyword evidence="7 9" id="KW-0811">Translocation</keyword>
<feature type="transmembrane region" description="Helical" evidence="9">
    <location>
        <begin position="58"/>
        <end position="83"/>
    </location>
</feature>
<comment type="subunit">
    <text evidence="9">Component of the Sec protein translocase complex. Heterotrimer consisting of SecY, SecE and SecG subunits. The heterotrimers can form oligomers, although 1 heterotrimer is thought to be able to translocate proteins. Interacts with the ribosome. Interacts with SecDF, and other proteins may be involved. Interacts with SecA.</text>
</comment>
<evidence type="ECO:0000256" key="2">
    <source>
        <dbReference type="ARBA" id="ARBA00022448"/>
    </source>
</evidence>
<keyword evidence="2 9" id="KW-0813">Transport</keyword>
<dbReference type="InterPro" id="IPR005807">
    <property type="entry name" value="SecE_bac"/>
</dbReference>
<dbReference type="Proteomes" id="UP000004621">
    <property type="component" value="Unassembled WGS sequence"/>
</dbReference>
<keyword evidence="6 9" id="KW-1133">Transmembrane helix</keyword>
<dbReference type="InterPro" id="IPR038379">
    <property type="entry name" value="SecE_sf"/>
</dbReference>
<dbReference type="PANTHER" id="PTHR33910">
    <property type="entry name" value="PROTEIN TRANSLOCASE SUBUNIT SECE"/>
    <property type="match status" value="1"/>
</dbReference>
<dbReference type="EMBL" id="ACEO02000019">
    <property type="protein sequence ID" value="EFC50974.1"/>
    <property type="molecule type" value="Genomic_DNA"/>
</dbReference>
<evidence type="ECO:0000256" key="6">
    <source>
        <dbReference type="ARBA" id="ARBA00022989"/>
    </source>
</evidence>
<accession>A0A9W5MY98</accession>
<evidence type="ECO:0000313" key="12">
    <source>
        <dbReference type="Proteomes" id="UP000004621"/>
    </source>
</evidence>
<feature type="compositionally biased region" description="Basic and acidic residues" evidence="10">
    <location>
        <begin position="1"/>
        <end position="17"/>
    </location>
</feature>
<comment type="function">
    <text evidence="9">Essential subunit of the Sec protein translocation channel SecYEG. Clamps together the 2 halves of SecY. May contact the channel plug during translocation.</text>
</comment>
<sequence>MTEHPSGRKEDHQKKEVVVSNKPAPEKKEGLFAYFKSSWTEFKKVVWPSRDEAVKMTVFVIIFVAVLAAFIYTADTIISWLFFDVLLNRKG</sequence>
<dbReference type="GO" id="GO:0005886">
    <property type="term" value="C:plasma membrane"/>
    <property type="evidence" value="ECO:0007669"/>
    <property type="project" value="UniProtKB-SubCell"/>
</dbReference>
<gene>
    <name evidence="9 11" type="primary">secE</name>
    <name evidence="11" type="ORF">NEISUBOT_05586</name>
</gene>
<dbReference type="PANTHER" id="PTHR33910:SF1">
    <property type="entry name" value="PROTEIN TRANSLOCASE SUBUNIT SECE"/>
    <property type="match status" value="1"/>
</dbReference>
<dbReference type="GO" id="GO:0009306">
    <property type="term" value="P:protein secretion"/>
    <property type="evidence" value="ECO:0007669"/>
    <property type="project" value="UniProtKB-UniRule"/>
</dbReference>
<dbReference type="GO" id="GO:0043952">
    <property type="term" value="P:protein transport by the Sec complex"/>
    <property type="evidence" value="ECO:0007669"/>
    <property type="project" value="UniProtKB-UniRule"/>
</dbReference>
<evidence type="ECO:0000256" key="9">
    <source>
        <dbReference type="HAMAP-Rule" id="MF_00422"/>
    </source>
</evidence>
<evidence type="ECO:0000256" key="8">
    <source>
        <dbReference type="ARBA" id="ARBA00023136"/>
    </source>
</evidence>
<protein>
    <recommendedName>
        <fullName evidence="9">Protein translocase subunit SecE</fullName>
    </recommendedName>
</protein>
<evidence type="ECO:0000256" key="10">
    <source>
        <dbReference type="SAM" id="MobiDB-lite"/>
    </source>
</evidence>
<keyword evidence="4 9" id="KW-0812">Transmembrane</keyword>
<evidence type="ECO:0000256" key="5">
    <source>
        <dbReference type="ARBA" id="ARBA00022927"/>
    </source>
</evidence>
<evidence type="ECO:0000256" key="3">
    <source>
        <dbReference type="ARBA" id="ARBA00022475"/>
    </source>
</evidence>
<proteinExistence type="inferred from homology"/>
<keyword evidence="8 9" id="KW-0472">Membrane</keyword>
<reference evidence="11 12" key="1">
    <citation type="submission" date="2010-01" db="EMBL/GenBank/DDBJ databases">
        <authorList>
            <person name="Weinstock G."/>
            <person name="Sodergren E."/>
            <person name="Clifton S."/>
            <person name="Fulton L."/>
            <person name="Fulton B."/>
            <person name="Courtney L."/>
            <person name="Fronick C."/>
            <person name="Harrison M."/>
            <person name="Strong C."/>
            <person name="Farmer C."/>
            <person name="Delahaunty K."/>
            <person name="Markovic C."/>
            <person name="Hall O."/>
            <person name="Minx P."/>
            <person name="Tomlinson C."/>
            <person name="Mitreva M."/>
            <person name="Nelson J."/>
            <person name="Hou S."/>
            <person name="Wollam A."/>
            <person name="Pepin K.H."/>
            <person name="Johnson M."/>
            <person name="Bhonagiri V."/>
            <person name="Nash W.E."/>
            <person name="Warren W."/>
            <person name="Chinwalla A."/>
            <person name="Mardis E.R."/>
            <person name="Wilson R.K."/>
        </authorList>
    </citation>
    <scope>NUCLEOTIDE SEQUENCE [LARGE SCALE GENOMIC DNA]</scope>
    <source>
        <strain evidence="11 12">NJ9703</strain>
    </source>
</reference>
<dbReference type="RefSeq" id="WP_004521090.1">
    <property type="nucleotide sequence ID" value="NZ_ACEO02000019.1"/>
</dbReference>
<dbReference type="HAMAP" id="MF_00422">
    <property type="entry name" value="SecE"/>
    <property type="match status" value="1"/>
</dbReference>
<dbReference type="InterPro" id="IPR001901">
    <property type="entry name" value="Translocase_SecE/Sec61-g"/>
</dbReference>
<evidence type="ECO:0000256" key="4">
    <source>
        <dbReference type="ARBA" id="ARBA00022692"/>
    </source>
</evidence>
<evidence type="ECO:0000256" key="1">
    <source>
        <dbReference type="ARBA" id="ARBA00004370"/>
    </source>
</evidence>
<dbReference type="AlphaFoldDB" id="A0A9W5MY98"/>
<dbReference type="GO" id="GO:0065002">
    <property type="term" value="P:intracellular protein transmembrane transport"/>
    <property type="evidence" value="ECO:0007669"/>
    <property type="project" value="UniProtKB-UniRule"/>
</dbReference>
<evidence type="ECO:0000256" key="7">
    <source>
        <dbReference type="ARBA" id="ARBA00023010"/>
    </source>
</evidence>
<dbReference type="NCBIfam" id="TIGR00964">
    <property type="entry name" value="secE_bact"/>
    <property type="match status" value="1"/>
</dbReference>
<dbReference type="Pfam" id="PF00584">
    <property type="entry name" value="SecE"/>
    <property type="match status" value="1"/>
</dbReference>
<feature type="region of interest" description="Disordered" evidence="10">
    <location>
        <begin position="1"/>
        <end position="22"/>
    </location>
</feature>